<dbReference type="AlphaFoldDB" id="X0W734"/>
<feature type="non-terminal residue" evidence="1">
    <location>
        <position position="1"/>
    </location>
</feature>
<name>X0W734_9ZZZZ</name>
<dbReference type="Gene3D" id="2.30.30.830">
    <property type="match status" value="1"/>
</dbReference>
<proteinExistence type="predicted"/>
<comment type="caution">
    <text evidence="1">The sequence shown here is derived from an EMBL/GenBank/DDBJ whole genome shotgun (WGS) entry which is preliminary data.</text>
</comment>
<organism evidence="1">
    <name type="scientific">marine sediment metagenome</name>
    <dbReference type="NCBI Taxonomy" id="412755"/>
    <lineage>
        <taxon>unclassified sequences</taxon>
        <taxon>metagenomes</taxon>
        <taxon>ecological metagenomes</taxon>
    </lineage>
</organism>
<reference evidence="1" key="1">
    <citation type="journal article" date="2014" name="Front. Microbiol.">
        <title>High frequency of phylogenetically diverse reductive dehalogenase-homologous genes in deep subseafloor sedimentary metagenomes.</title>
        <authorList>
            <person name="Kawai M."/>
            <person name="Futagami T."/>
            <person name="Toyoda A."/>
            <person name="Takaki Y."/>
            <person name="Nishi S."/>
            <person name="Hori S."/>
            <person name="Arai W."/>
            <person name="Tsubouchi T."/>
            <person name="Morono Y."/>
            <person name="Uchiyama I."/>
            <person name="Ito T."/>
            <person name="Fujiyama A."/>
            <person name="Inagaki F."/>
            <person name="Takami H."/>
        </authorList>
    </citation>
    <scope>NUCLEOTIDE SEQUENCE</scope>
    <source>
        <strain evidence="1">Expedition CK06-06</strain>
    </source>
</reference>
<dbReference type="EMBL" id="BARS01030202">
    <property type="protein sequence ID" value="GAG19067.1"/>
    <property type="molecule type" value="Genomic_DNA"/>
</dbReference>
<sequence length="78" mass="8762">DQLELEGIIMRKKEYIALFKGPKGNPYDVQVGQNVYDGEIIQIDANRVVFKKILTIALGGTKEKTVVKTLDPEEEKGK</sequence>
<accession>X0W734</accession>
<gene>
    <name evidence="1" type="ORF">S01H1_47119</name>
</gene>
<dbReference type="InterPro" id="IPR007446">
    <property type="entry name" value="PilP"/>
</dbReference>
<dbReference type="Pfam" id="PF04351">
    <property type="entry name" value="PilP"/>
    <property type="match status" value="1"/>
</dbReference>
<evidence type="ECO:0000313" key="1">
    <source>
        <dbReference type="EMBL" id="GAG19067.1"/>
    </source>
</evidence>
<protein>
    <submittedName>
        <fullName evidence="1">Uncharacterized protein</fullName>
    </submittedName>
</protein>